<dbReference type="PANTHER" id="PTHR33619:SF3">
    <property type="entry name" value="POLYSACCHARIDE EXPORT PROTEIN GFCE-RELATED"/>
    <property type="match status" value="1"/>
</dbReference>
<evidence type="ECO:0000256" key="1">
    <source>
        <dbReference type="ARBA" id="ARBA00022729"/>
    </source>
</evidence>
<dbReference type="PANTHER" id="PTHR33619">
    <property type="entry name" value="POLYSACCHARIDE EXPORT PROTEIN GFCE-RELATED"/>
    <property type="match status" value="1"/>
</dbReference>
<evidence type="ECO:0000259" key="2">
    <source>
        <dbReference type="Pfam" id="PF02563"/>
    </source>
</evidence>
<sequence length="405" mass="43022">MRSRYLGEPATRPQFVTRRSVGLLSSAFLALSLAGCVPSNGPLTAEVLGSAANRGAQTYAQRPLTFDAVDVDQEVAAIAAEFWPGDLQSAFGVGSGSVNPTLGVGDTLEITIFEAGPDGLFSTTENRSSTLTVTVQPDGSASIPYVGSFRFNGKTLEGARREIVSRLEGRAVEPDVILTLTENSSRVVSVNGSVGSPSPVPLGLRGDRLMEVLAKAGGPSVPSHDAIVRLTRGGVSREVPLQAILNNPGENIYAQPGDQIFVSARPRMFSVLGSAGRSARLPFETDELNVIEAASLAGGAQISLADPQGYFVFRYEYPSVVEALLGAGRIAQLKQEGMLPDRQGRYPIVYRFDLSDASSYLVGQKFMMRDGDVLYVARHRSADFLKFISLITSSTSFAGQVAAPL</sequence>
<accession>A0ABW5CNW7</accession>
<protein>
    <submittedName>
        <fullName evidence="3">Polysaccharide biosynthesis/export family protein</fullName>
    </submittedName>
</protein>
<feature type="domain" description="Polysaccharide export protein N-terminal" evidence="2">
    <location>
        <begin position="101"/>
        <end position="180"/>
    </location>
</feature>
<organism evidence="3 4">
    <name type="scientific">Aureimonas populi</name>
    <dbReference type="NCBI Taxonomy" id="1701758"/>
    <lineage>
        <taxon>Bacteria</taxon>
        <taxon>Pseudomonadati</taxon>
        <taxon>Pseudomonadota</taxon>
        <taxon>Alphaproteobacteria</taxon>
        <taxon>Hyphomicrobiales</taxon>
        <taxon>Aurantimonadaceae</taxon>
        <taxon>Aureimonas</taxon>
    </lineage>
</organism>
<evidence type="ECO:0000313" key="4">
    <source>
        <dbReference type="Proteomes" id="UP001597371"/>
    </source>
</evidence>
<dbReference type="InterPro" id="IPR003715">
    <property type="entry name" value="Poly_export_N"/>
</dbReference>
<keyword evidence="4" id="KW-1185">Reference proteome</keyword>
<evidence type="ECO:0000313" key="3">
    <source>
        <dbReference type="EMBL" id="MFD2237981.1"/>
    </source>
</evidence>
<comment type="caution">
    <text evidence="3">The sequence shown here is derived from an EMBL/GenBank/DDBJ whole genome shotgun (WGS) entry which is preliminary data.</text>
</comment>
<dbReference type="EMBL" id="JBHUIJ010000013">
    <property type="protein sequence ID" value="MFD2237981.1"/>
    <property type="molecule type" value="Genomic_DNA"/>
</dbReference>
<dbReference type="Proteomes" id="UP001597371">
    <property type="component" value="Unassembled WGS sequence"/>
</dbReference>
<name>A0ABW5CNW7_9HYPH</name>
<keyword evidence="1" id="KW-0732">Signal</keyword>
<dbReference type="Gene3D" id="3.30.1950.10">
    <property type="entry name" value="wza like domain"/>
    <property type="match status" value="1"/>
</dbReference>
<dbReference type="Gene3D" id="3.10.560.10">
    <property type="entry name" value="Outer membrane lipoprotein wza domain like"/>
    <property type="match status" value="2"/>
</dbReference>
<proteinExistence type="predicted"/>
<gene>
    <name evidence="3" type="ORF">ACFSKQ_10985</name>
</gene>
<dbReference type="InterPro" id="IPR049712">
    <property type="entry name" value="Poly_export"/>
</dbReference>
<dbReference type="RefSeq" id="WP_209739296.1">
    <property type="nucleotide sequence ID" value="NZ_CP072611.1"/>
</dbReference>
<dbReference type="Pfam" id="PF02563">
    <property type="entry name" value="Poly_export"/>
    <property type="match status" value="1"/>
</dbReference>
<reference evidence="4" key="1">
    <citation type="journal article" date="2019" name="Int. J. Syst. Evol. Microbiol.">
        <title>The Global Catalogue of Microorganisms (GCM) 10K type strain sequencing project: providing services to taxonomists for standard genome sequencing and annotation.</title>
        <authorList>
            <consortium name="The Broad Institute Genomics Platform"/>
            <consortium name="The Broad Institute Genome Sequencing Center for Infectious Disease"/>
            <person name="Wu L."/>
            <person name="Ma J."/>
        </authorList>
    </citation>
    <scope>NUCLEOTIDE SEQUENCE [LARGE SCALE GENOMIC DNA]</scope>
    <source>
        <strain evidence="4">ZS-35-S2</strain>
    </source>
</reference>